<dbReference type="Pfam" id="PF05711">
    <property type="entry name" value="TylF"/>
    <property type="match status" value="1"/>
</dbReference>
<dbReference type="SUPFAM" id="SSF53335">
    <property type="entry name" value="S-adenosyl-L-methionine-dependent methyltransferases"/>
    <property type="match status" value="1"/>
</dbReference>
<dbReference type="PANTHER" id="PTHR40036:SF1">
    <property type="entry name" value="MACROCIN O-METHYLTRANSFERASE"/>
    <property type="match status" value="1"/>
</dbReference>
<evidence type="ECO:0000313" key="2">
    <source>
        <dbReference type="Proteomes" id="UP001055286"/>
    </source>
</evidence>
<reference evidence="1" key="2">
    <citation type="submission" date="2021-08" db="EMBL/GenBank/DDBJ databases">
        <authorList>
            <person name="Tani A."/>
            <person name="Ola A."/>
            <person name="Ogura Y."/>
            <person name="Katsura K."/>
            <person name="Hayashi T."/>
        </authorList>
    </citation>
    <scope>NUCLEOTIDE SEQUENCE</scope>
    <source>
        <strain evidence="1">JCM 32048</strain>
    </source>
</reference>
<sequence>MDPFFSMPVLPIPGETAASVLQRLRRVHFPAIYNADDRFFSYKLISLFYAISFVGPSGDFAEFGVYKGRCARFLLELIKDGRKLHLFDSFEGLPEDWVGDWKKGAFAMKDGDIPTFDSSKATVHKGWFSDSVPRFAATHDLPLSFLHIDCDLYSSTKDVLWPLNGHIVPGSILLFDEYQMESAGQVDDGEHRALVEWASMFGRGYEYLWRTEWMQVAVRVTK</sequence>
<name>A0AA37HJ81_9HYPH</name>
<organism evidence="1 2">
    <name type="scientific">Methylobacterium frigidaeris</name>
    <dbReference type="NCBI Taxonomy" id="2038277"/>
    <lineage>
        <taxon>Bacteria</taxon>
        <taxon>Pseudomonadati</taxon>
        <taxon>Pseudomonadota</taxon>
        <taxon>Alphaproteobacteria</taxon>
        <taxon>Hyphomicrobiales</taxon>
        <taxon>Methylobacteriaceae</taxon>
        <taxon>Methylobacterium</taxon>
    </lineage>
</organism>
<dbReference type="RefSeq" id="WP_238193678.1">
    <property type="nucleotide sequence ID" value="NZ_BPQJ01000078.1"/>
</dbReference>
<evidence type="ECO:0008006" key="3">
    <source>
        <dbReference type="Google" id="ProtNLM"/>
    </source>
</evidence>
<dbReference type="AlphaFoldDB" id="A0AA37HJ81"/>
<proteinExistence type="predicted"/>
<evidence type="ECO:0000313" key="1">
    <source>
        <dbReference type="EMBL" id="GJD66763.1"/>
    </source>
</evidence>
<accession>A0AA37HJ81</accession>
<protein>
    <recommendedName>
        <fullName evidence="3">Methyltransferase</fullName>
    </recommendedName>
</protein>
<dbReference type="PANTHER" id="PTHR40036">
    <property type="entry name" value="MACROCIN O-METHYLTRANSFERASE"/>
    <property type="match status" value="1"/>
</dbReference>
<dbReference type="EMBL" id="BPQJ01000078">
    <property type="protein sequence ID" value="GJD66763.1"/>
    <property type="molecule type" value="Genomic_DNA"/>
</dbReference>
<gene>
    <name evidence="1" type="ORF">MPEAHAMD_6961</name>
</gene>
<dbReference type="Gene3D" id="3.40.50.150">
    <property type="entry name" value="Vaccinia Virus protein VP39"/>
    <property type="match status" value="1"/>
</dbReference>
<dbReference type="InterPro" id="IPR029063">
    <property type="entry name" value="SAM-dependent_MTases_sf"/>
</dbReference>
<reference evidence="1" key="1">
    <citation type="journal article" date="2016" name="Front. Microbiol.">
        <title>Genome Sequence of the Piezophilic, Mesophilic Sulfate-Reducing Bacterium Desulfovibrio indicus J2T.</title>
        <authorList>
            <person name="Cao J."/>
            <person name="Maignien L."/>
            <person name="Shao Z."/>
            <person name="Alain K."/>
            <person name="Jebbar M."/>
        </authorList>
    </citation>
    <scope>NUCLEOTIDE SEQUENCE</scope>
    <source>
        <strain evidence="1">JCM 32048</strain>
    </source>
</reference>
<dbReference type="Proteomes" id="UP001055286">
    <property type="component" value="Unassembled WGS sequence"/>
</dbReference>
<keyword evidence="2" id="KW-1185">Reference proteome</keyword>
<dbReference type="InterPro" id="IPR008884">
    <property type="entry name" value="TylF_MeTrfase"/>
</dbReference>
<comment type="caution">
    <text evidence="1">The sequence shown here is derived from an EMBL/GenBank/DDBJ whole genome shotgun (WGS) entry which is preliminary data.</text>
</comment>